<evidence type="ECO:0000313" key="3">
    <source>
        <dbReference type="Proteomes" id="UP000295418"/>
    </source>
</evidence>
<proteinExistence type="predicted"/>
<dbReference type="OrthoDB" id="9784707at2"/>
<dbReference type="EMBL" id="SKFG01000020">
    <property type="protein sequence ID" value="TCZ75435.1"/>
    <property type="molecule type" value="Genomic_DNA"/>
</dbReference>
<dbReference type="Proteomes" id="UP000295418">
    <property type="component" value="Unassembled WGS sequence"/>
</dbReference>
<organism evidence="2 3">
    <name type="scientific">Paenibacillus albiflavus</name>
    <dbReference type="NCBI Taxonomy" id="2545760"/>
    <lineage>
        <taxon>Bacteria</taxon>
        <taxon>Bacillati</taxon>
        <taxon>Bacillota</taxon>
        <taxon>Bacilli</taxon>
        <taxon>Bacillales</taxon>
        <taxon>Paenibacillaceae</taxon>
        <taxon>Paenibacillus</taxon>
    </lineage>
</organism>
<accession>A0A4R4EBY8</accession>
<dbReference type="GO" id="GO:0005737">
    <property type="term" value="C:cytoplasm"/>
    <property type="evidence" value="ECO:0007669"/>
    <property type="project" value="TreeGrafter"/>
</dbReference>
<dbReference type="RefSeq" id="WP_132419400.1">
    <property type="nucleotide sequence ID" value="NZ_SKFG01000020.1"/>
</dbReference>
<gene>
    <name evidence="2" type="ORF">E0485_17705</name>
</gene>
<reference evidence="2 3" key="1">
    <citation type="submission" date="2019-03" db="EMBL/GenBank/DDBJ databases">
        <authorList>
            <person name="Kim M.K.M."/>
        </authorList>
    </citation>
    <scope>NUCLEOTIDE SEQUENCE [LARGE SCALE GENOMIC DNA]</scope>
    <source>
        <strain evidence="2 3">18JY21-1</strain>
    </source>
</reference>
<dbReference type="PROSITE" id="PS51186">
    <property type="entry name" value="GNAT"/>
    <property type="match status" value="1"/>
</dbReference>
<dbReference type="Gene3D" id="3.40.630.30">
    <property type="match status" value="1"/>
</dbReference>
<feature type="domain" description="N-acetyltransferase" evidence="1">
    <location>
        <begin position="24"/>
        <end position="171"/>
    </location>
</feature>
<keyword evidence="3" id="KW-1185">Reference proteome</keyword>
<keyword evidence="2" id="KW-0808">Transferase</keyword>
<dbReference type="InterPro" id="IPR051908">
    <property type="entry name" value="Ribosomal_N-acetyltransferase"/>
</dbReference>
<dbReference type="AlphaFoldDB" id="A0A4R4EBY8"/>
<dbReference type="GO" id="GO:1990189">
    <property type="term" value="F:protein N-terminal-serine acetyltransferase activity"/>
    <property type="evidence" value="ECO:0007669"/>
    <property type="project" value="TreeGrafter"/>
</dbReference>
<dbReference type="Pfam" id="PF13302">
    <property type="entry name" value="Acetyltransf_3"/>
    <property type="match status" value="1"/>
</dbReference>
<dbReference type="PANTHER" id="PTHR43441">
    <property type="entry name" value="RIBOSOMAL-PROTEIN-SERINE ACETYLTRANSFERASE"/>
    <property type="match status" value="1"/>
</dbReference>
<dbReference type="InterPro" id="IPR016181">
    <property type="entry name" value="Acyl_CoA_acyltransferase"/>
</dbReference>
<evidence type="ECO:0000313" key="2">
    <source>
        <dbReference type="EMBL" id="TCZ75435.1"/>
    </source>
</evidence>
<name>A0A4R4EBY8_9BACL</name>
<protein>
    <submittedName>
        <fullName evidence="2">N-acetyltransferase</fullName>
    </submittedName>
</protein>
<comment type="caution">
    <text evidence="2">The sequence shown here is derived from an EMBL/GenBank/DDBJ whole genome shotgun (WGS) entry which is preliminary data.</text>
</comment>
<dbReference type="GO" id="GO:0008999">
    <property type="term" value="F:protein-N-terminal-alanine acetyltransferase activity"/>
    <property type="evidence" value="ECO:0007669"/>
    <property type="project" value="TreeGrafter"/>
</dbReference>
<sequence length="190" mass="21968">MPVQVIDDGLTLQILEPSHVDALFRLTDMNREHLRQWMPWIDSTITVQDSEDFIRSTISLYANNAGFTAGIFLHGQLCGVIGLHLPNWRVRHVSMGYWLGKDYQGRGIMTKACACLIQYAFENWQMNRIELRIDPRNVRSRDLAHRLGFTQEGILRQVDLIGDVYMNMVVYSLLVSEWLALSEDDTINNR</sequence>
<dbReference type="PANTHER" id="PTHR43441:SF12">
    <property type="entry name" value="RIBOSOMAL N-ACETYLTRANSFERASE YDAF-RELATED"/>
    <property type="match status" value="1"/>
</dbReference>
<evidence type="ECO:0000259" key="1">
    <source>
        <dbReference type="PROSITE" id="PS51186"/>
    </source>
</evidence>
<dbReference type="SUPFAM" id="SSF55729">
    <property type="entry name" value="Acyl-CoA N-acyltransferases (Nat)"/>
    <property type="match status" value="1"/>
</dbReference>
<dbReference type="InterPro" id="IPR000182">
    <property type="entry name" value="GNAT_dom"/>
</dbReference>